<dbReference type="PROSITE" id="PS51343">
    <property type="entry name" value="PII_GLNB_DOM"/>
    <property type="match status" value="1"/>
</dbReference>
<dbReference type="EMBL" id="CP018335">
    <property type="protein sequence ID" value="APM39172.1"/>
    <property type="molecule type" value="Genomic_DNA"/>
</dbReference>
<dbReference type="Pfam" id="PF00543">
    <property type="entry name" value="P-II"/>
    <property type="match status" value="1"/>
</dbReference>
<evidence type="ECO:0000313" key="3">
    <source>
        <dbReference type="Proteomes" id="UP000184604"/>
    </source>
</evidence>
<dbReference type="PANTHER" id="PTHR30115">
    <property type="entry name" value="NITROGEN REGULATORY PROTEIN P-II"/>
    <property type="match status" value="1"/>
</dbReference>
<accession>A0A1L5F868</accession>
<dbReference type="GO" id="GO:0030234">
    <property type="term" value="F:enzyme regulator activity"/>
    <property type="evidence" value="ECO:0007669"/>
    <property type="project" value="InterPro"/>
</dbReference>
<dbReference type="InterPro" id="IPR015867">
    <property type="entry name" value="N-reg_PII/ATP_PRibTrfase_C"/>
</dbReference>
<dbReference type="SMART" id="SM00938">
    <property type="entry name" value="P-II"/>
    <property type="match status" value="1"/>
</dbReference>
<dbReference type="PROSITE" id="PS00638">
    <property type="entry name" value="PII_GLNB_CTER"/>
    <property type="match status" value="1"/>
</dbReference>
<dbReference type="AlphaFoldDB" id="A0A1L5F868"/>
<comment type="similarity">
    <text evidence="1">Belongs to the P(II) protein family.</text>
</comment>
<sequence>MKEINAIIRMNMVSKTAANLKKAGFPCFTCRKVLGRGKKMVDLKVSNGEISINRQQAENLSEQHRLISKRLFTIMVNDQDVQEVVDIIISTNQTHNPGDGKIFVKDVTEVIRIRTSETGVLAL</sequence>
<dbReference type="SUPFAM" id="SSF54913">
    <property type="entry name" value="GlnB-like"/>
    <property type="match status" value="1"/>
</dbReference>
<dbReference type="InterPro" id="IPR011322">
    <property type="entry name" value="N-reg_PII-like_a/b"/>
</dbReference>
<dbReference type="RefSeq" id="WP_073538807.1">
    <property type="nucleotide sequence ID" value="NZ_CP018335.1"/>
</dbReference>
<dbReference type="GO" id="GO:0005829">
    <property type="term" value="C:cytosol"/>
    <property type="evidence" value="ECO:0007669"/>
    <property type="project" value="TreeGrafter"/>
</dbReference>
<gene>
    <name evidence="2" type="ORF">BS101_10655</name>
</gene>
<dbReference type="Gene3D" id="3.30.70.120">
    <property type="match status" value="1"/>
</dbReference>
<dbReference type="GO" id="GO:0005524">
    <property type="term" value="F:ATP binding"/>
    <property type="evidence" value="ECO:0007669"/>
    <property type="project" value="TreeGrafter"/>
</dbReference>
<dbReference type="InterPro" id="IPR017918">
    <property type="entry name" value="N-reg_PII_CS"/>
</dbReference>
<reference evidence="2 3" key="1">
    <citation type="submission" date="2016-12" db="EMBL/GenBank/DDBJ databases">
        <title>Complete genome sequence of Clostridium kluyveri JZZ isolated from the pit mud of a Chinese flavor liquor-making factory.</title>
        <authorList>
            <person name="Wang Y."/>
        </authorList>
    </citation>
    <scope>NUCLEOTIDE SEQUENCE [LARGE SCALE GENOMIC DNA]</scope>
    <source>
        <strain evidence="2 3">JZZ</strain>
    </source>
</reference>
<dbReference type="PANTHER" id="PTHR30115:SF11">
    <property type="entry name" value="NITROGEN REGULATORY PROTEIN P-II HOMOLOG"/>
    <property type="match status" value="1"/>
</dbReference>
<evidence type="ECO:0000256" key="1">
    <source>
        <dbReference type="RuleBase" id="RU003936"/>
    </source>
</evidence>
<dbReference type="GO" id="GO:0006808">
    <property type="term" value="P:regulation of nitrogen utilization"/>
    <property type="evidence" value="ECO:0007669"/>
    <property type="project" value="InterPro"/>
</dbReference>
<dbReference type="OrthoDB" id="9802729at2"/>
<proteinExistence type="inferred from homology"/>
<evidence type="ECO:0000313" key="2">
    <source>
        <dbReference type="EMBL" id="APM39172.1"/>
    </source>
</evidence>
<protein>
    <submittedName>
        <fullName evidence="2">p-II family nitrogen regulator</fullName>
    </submittedName>
</protein>
<organism evidence="2 3">
    <name type="scientific">Clostridium kluyveri</name>
    <dbReference type="NCBI Taxonomy" id="1534"/>
    <lineage>
        <taxon>Bacteria</taxon>
        <taxon>Bacillati</taxon>
        <taxon>Bacillota</taxon>
        <taxon>Clostridia</taxon>
        <taxon>Eubacteriales</taxon>
        <taxon>Clostridiaceae</taxon>
        <taxon>Clostridium</taxon>
    </lineage>
</organism>
<name>A0A1L5F868_CLOKL</name>
<dbReference type="PRINTS" id="PR00340">
    <property type="entry name" value="PIIGLNB"/>
</dbReference>
<dbReference type="InterPro" id="IPR002187">
    <property type="entry name" value="N-reg_PII"/>
</dbReference>
<dbReference type="Proteomes" id="UP000184604">
    <property type="component" value="Chromosome"/>
</dbReference>